<dbReference type="GO" id="GO:0004314">
    <property type="term" value="F:[acyl-carrier-protein] S-malonyltransferase activity"/>
    <property type="evidence" value="ECO:0007669"/>
    <property type="project" value="UniProtKB-EC"/>
</dbReference>
<dbReference type="RefSeq" id="WP_074200998.1">
    <property type="nucleotide sequence ID" value="NZ_FSRE01000002.1"/>
</dbReference>
<dbReference type="EMBL" id="FSRE01000002">
    <property type="protein sequence ID" value="SIN84295.1"/>
    <property type="molecule type" value="Genomic_DNA"/>
</dbReference>
<feature type="domain" description="Malonyl-CoA:ACP transacylase (MAT)" evidence="8">
    <location>
        <begin position="6"/>
        <end position="301"/>
    </location>
</feature>
<dbReference type="InterPro" id="IPR016035">
    <property type="entry name" value="Acyl_Trfase/lysoPLipase"/>
</dbReference>
<evidence type="ECO:0000256" key="4">
    <source>
        <dbReference type="ARBA" id="ARBA00023315"/>
    </source>
</evidence>
<feature type="active site" evidence="7">
    <location>
        <position position="91"/>
    </location>
</feature>
<evidence type="ECO:0000259" key="8">
    <source>
        <dbReference type="SMART" id="SM00827"/>
    </source>
</evidence>
<dbReference type="GO" id="GO:0005829">
    <property type="term" value="C:cytosol"/>
    <property type="evidence" value="ECO:0007669"/>
    <property type="project" value="TreeGrafter"/>
</dbReference>
<dbReference type="Proteomes" id="UP000198461">
    <property type="component" value="Unassembled WGS sequence"/>
</dbReference>
<dbReference type="PANTHER" id="PTHR42681">
    <property type="entry name" value="MALONYL-COA-ACYL CARRIER PROTEIN TRANSACYLASE, MITOCHONDRIAL"/>
    <property type="match status" value="1"/>
</dbReference>
<evidence type="ECO:0000256" key="1">
    <source>
        <dbReference type="ARBA" id="ARBA00013258"/>
    </source>
</evidence>
<evidence type="ECO:0000256" key="7">
    <source>
        <dbReference type="PIRSR" id="PIRSR000446-1"/>
    </source>
</evidence>
<evidence type="ECO:0000256" key="3">
    <source>
        <dbReference type="ARBA" id="ARBA00022679"/>
    </source>
</evidence>
<dbReference type="InterPro" id="IPR050858">
    <property type="entry name" value="Mal-CoA-ACP_Trans/PKS_FabD"/>
</dbReference>
<dbReference type="FunFam" id="3.30.70.250:FF:000001">
    <property type="entry name" value="Malonyl CoA-acyl carrier protein transacylase"/>
    <property type="match status" value="1"/>
</dbReference>
<keyword evidence="10" id="KW-1185">Reference proteome</keyword>
<dbReference type="PIRSF" id="PIRSF000446">
    <property type="entry name" value="Mct"/>
    <property type="match status" value="1"/>
</dbReference>
<keyword evidence="3 6" id="KW-0808">Transferase</keyword>
<dbReference type="STRING" id="364032.SAMN05443662_0683"/>
<evidence type="ECO:0000256" key="6">
    <source>
        <dbReference type="PIRNR" id="PIRNR000446"/>
    </source>
</evidence>
<dbReference type="EC" id="2.3.1.39" evidence="1 6"/>
<dbReference type="InterPro" id="IPR001227">
    <property type="entry name" value="Ac_transferase_dom_sf"/>
</dbReference>
<dbReference type="Gene3D" id="3.40.366.10">
    <property type="entry name" value="Malonyl-Coenzyme A Acyl Carrier Protein, domain 2"/>
    <property type="match status" value="1"/>
</dbReference>
<dbReference type="InterPro" id="IPR024925">
    <property type="entry name" value="Malonyl_CoA-ACP_transAc"/>
</dbReference>
<dbReference type="InterPro" id="IPR016036">
    <property type="entry name" value="Malonyl_transacylase_ACP-bd"/>
</dbReference>
<proteinExistence type="inferred from homology"/>
<dbReference type="SUPFAM" id="SSF55048">
    <property type="entry name" value="Probable ACP-binding domain of malonyl-CoA ACP transacylase"/>
    <property type="match status" value="1"/>
</dbReference>
<dbReference type="SMART" id="SM00827">
    <property type="entry name" value="PKS_AT"/>
    <property type="match status" value="1"/>
</dbReference>
<comment type="catalytic activity">
    <reaction evidence="5 6">
        <text>holo-[ACP] + malonyl-CoA = malonyl-[ACP] + CoA</text>
        <dbReference type="Rhea" id="RHEA:41792"/>
        <dbReference type="Rhea" id="RHEA-COMP:9623"/>
        <dbReference type="Rhea" id="RHEA-COMP:9685"/>
        <dbReference type="ChEBI" id="CHEBI:57287"/>
        <dbReference type="ChEBI" id="CHEBI:57384"/>
        <dbReference type="ChEBI" id="CHEBI:64479"/>
        <dbReference type="ChEBI" id="CHEBI:78449"/>
        <dbReference type="EC" id="2.3.1.39"/>
    </reaction>
</comment>
<comment type="similarity">
    <text evidence="6">Belongs to the fabD family.</text>
</comment>
<dbReference type="AlphaFoldDB" id="A0A1N6EMQ6"/>
<dbReference type="OrthoDB" id="9808564at2"/>
<name>A0A1N6EMQ6_9GAMM</name>
<evidence type="ECO:0000256" key="2">
    <source>
        <dbReference type="ARBA" id="ARBA00018953"/>
    </source>
</evidence>
<dbReference type="SUPFAM" id="SSF52151">
    <property type="entry name" value="FabD/lysophospholipase-like"/>
    <property type="match status" value="1"/>
</dbReference>
<dbReference type="Gene3D" id="3.30.70.250">
    <property type="entry name" value="Malonyl-CoA ACP transacylase, ACP-binding"/>
    <property type="match status" value="1"/>
</dbReference>
<dbReference type="PANTHER" id="PTHR42681:SF1">
    <property type="entry name" value="MALONYL-COA-ACYL CARRIER PROTEIN TRANSACYLASE, MITOCHONDRIAL"/>
    <property type="match status" value="1"/>
</dbReference>
<organism evidence="9 10">
    <name type="scientific">Sulfurivirga caldicuralii</name>
    <dbReference type="NCBI Taxonomy" id="364032"/>
    <lineage>
        <taxon>Bacteria</taxon>
        <taxon>Pseudomonadati</taxon>
        <taxon>Pseudomonadota</taxon>
        <taxon>Gammaproteobacteria</taxon>
        <taxon>Thiotrichales</taxon>
        <taxon>Piscirickettsiaceae</taxon>
        <taxon>Sulfurivirga</taxon>
    </lineage>
</organism>
<reference evidence="10" key="1">
    <citation type="submission" date="2016-11" db="EMBL/GenBank/DDBJ databases">
        <authorList>
            <person name="Varghese N."/>
            <person name="Submissions S."/>
        </authorList>
    </citation>
    <scope>NUCLEOTIDE SEQUENCE [LARGE SCALE GENOMIC DNA]</scope>
    <source>
        <strain evidence="10">DSM 17737</strain>
    </source>
</reference>
<dbReference type="InterPro" id="IPR004410">
    <property type="entry name" value="Malonyl_CoA-ACP_transAc_FabD"/>
</dbReference>
<keyword evidence="4 6" id="KW-0012">Acyltransferase</keyword>
<evidence type="ECO:0000313" key="10">
    <source>
        <dbReference type="Proteomes" id="UP000198461"/>
    </source>
</evidence>
<evidence type="ECO:0000256" key="5">
    <source>
        <dbReference type="ARBA" id="ARBA00048462"/>
    </source>
</evidence>
<evidence type="ECO:0000313" key="9">
    <source>
        <dbReference type="EMBL" id="SIN84295.1"/>
    </source>
</evidence>
<accession>A0A1N6EMQ6</accession>
<dbReference type="Pfam" id="PF00698">
    <property type="entry name" value="Acyl_transf_1"/>
    <property type="match status" value="1"/>
</dbReference>
<protein>
    <recommendedName>
        <fullName evidence="2 6">Malonyl CoA-acyl carrier protein transacylase</fullName>
        <ecNumber evidence="1 6">2.3.1.39</ecNumber>
    </recommendedName>
</protein>
<feature type="active site" evidence="7">
    <location>
        <position position="200"/>
    </location>
</feature>
<dbReference type="InterPro" id="IPR014043">
    <property type="entry name" value="Acyl_transferase_dom"/>
</dbReference>
<dbReference type="GO" id="GO:0006633">
    <property type="term" value="P:fatty acid biosynthetic process"/>
    <property type="evidence" value="ECO:0007669"/>
    <property type="project" value="TreeGrafter"/>
</dbReference>
<dbReference type="NCBIfam" id="TIGR00128">
    <property type="entry name" value="fabD"/>
    <property type="match status" value="1"/>
</dbReference>
<gene>
    <name evidence="9" type="ORF">SAMN05443662_0683</name>
</gene>
<sequence length="311" mass="33020">MNYAIVFPGQGAQSVGMLAELAAVYPQVQQTFEEASDALGYDLWALTQNGPESELNKTQITQPAMLTAGMAVWRVLDSQIDMAPAALAGHSLGEYTALTAAEVWPLADAVQLVALRGELMQNAVPEGAGKMAAILGLSDEDVIALCEEAAQGQVCEAVNFNSPGQVVIAGDAPAVERAMALAEAKGAKRVVPLAVSAPSHCSLMKPAAEKLAEKLADMPLNTPRFPVLHNVDVQSHADVDALRNALVQQLYKPVQWVKTIEALKVQGVEQLFEFGPGKVLTGLNRRIDRRFPIAAVMDPASVEAAIEAMES</sequence>